<name>A0ABS9CJ78_9FIRM</name>
<evidence type="ECO:0000313" key="1">
    <source>
        <dbReference type="EMBL" id="MCF2651204.1"/>
    </source>
</evidence>
<evidence type="ECO:0008006" key="3">
    <source>
        <dbReference type="Google" id="ProtNLM"/>
    </source>
</evidence>
<comment type="caution">
    <text evidence="1">The sequence shown here is derived from an EMBL/GenBank/DDBJ whole genome shotgun (WGS) entry which is preliminary data.</text>
</comment>
<gene>
    <name evidence="1" type="ORF">JQM67_01075</name>
</gene>
<organism evidence="1 2">
    <name type="scientific">Anaeromassilibacillus senegalensis</name>
    <dbReference type="NCBI Taxonomy" id="1673717"/>
    <lineage>
        <taxon>Bacteria</taxon>
        <taxon>Bacillati</taxon>
        <taxon>Bacillota</taxon>
        <taxon>Clostridia</taxon>
        <taxon>Eubacteriales</taxon>
        <taxon>Acutalibacteraceae</taxon>
        <taxon>Anaeromassilibacillus</taxon>
    </lineage>
</organism>
<sequence length="247" mass="29458">MAVKRVFAGYYKRYDGKRIYVVRVVKDIDTGEAVVICKDASFIREGNEEYYTIRLESFCEQVNVDGILRDKYIRQTRREVEPEMIGEVTEDGFPEPKRKPFVYIPCEQDERHIRCSRTYYEYAKDICENYRMDLRRYKLIRERKQYIGVSNREAYQAMCEDLAFAQQSLKTVLNDYADLFRKRFSEGLSIRKAADAMQQNRGVIERRQAALYRAFAQLLQQRDEADGVCRLMQKTEYDQRDIEDLLE</sequence>
<dbReference type="Proteomes" id="UP001299220">
    <property type="component" value="Unassembled WGS sequence"/>
</dbReference>
<dbReference type="RefSeq" id="WP_235322143.1">
    <property type="nucleotide sequence ID" value="NZ_JAFBIT010000001.1"/>
</dbReference>
<dbReference type="EMBL" id="JAFBIT010000001">
    <property type="protein sequence ID" value="MCF2651204.1"/>
    <property type="molecule type" value="Genomic_DNA"/>
</dbReference>
<evidence type="ECO:0000313" key="2">
    <source>
        <dbReference type="Proteomes" id="UP001299220"/>
    </source>
</evidence>
<accession>A0ABS9CJ78</accession>
<reference evidence="1 2" key="1">
    <citation type="submission" date="2020-12" db="EMBL/GenBank/DDBJ databases">
        <title>Whole genome sequences of gut porcine anaerobes.</title>
        <authorList>
            <person name="Kubasova T."/>
            <person name="Jahodarova E."/>
            <person name="Rychlik I."/>
        </authorList>
    </citation>
    <scope>NUCLEOTIDE SEQUENCE [LARGE SCALE GENOMIC DNA]</scope>
    <source>
        <strain evidence="1 2">An867</strain>
    </source>
</reference>
<proteinExistence type="predicted"/>
<keyword evidence="2" id="KW-1185">Reference proteome</keyword>
<protein>
    <recommendedName>
        <fullName evidence="3">DUF1653 domain-containing protein</fullName>
    </recommendedName>
</protein>